<dbReference type="CDD" id="cd12148">
    <property type="entry name" value="fungal_TF_MHR"/>
    <property type="match status" value="1"/>
</dbReference>
<dbReference type="GO" id="GO:0003677">
    <property type="term" value="F:DNA binding"/>
    <property type="evidence" value="ECO:0007669"/>
    <property type="project" value="InterPro"/>
</dbReference>
<keyword evidence="4" id="KW-1185">Reference proteome</keyword>
<dbReference type="OrthoDB" id="5121955at2759"/>
<dbReference type="Proteomes" id="UP000054321">
    <property type="component" value="Unassembled WGS sequence"/>
</dbReference>
<accession>A0A0C3D685</accession>
<keyword evidence="1" id="KW-0539">Nucleus</keyword>
<evidence type="ECO:0000256" key="1">
    <source>
        <dbReference type="ARBA" id="ARBA00023242"/>
    </source>
</evidence>
<dbReference type="InParanoid" id="A0A0C3D685"/>
<organism evidence="3 4">
    <name type="scientific">Oidiodendron maius (strain Zn)</name>
    <dbReference type="NCBI Taxonomy" id="913774"/>
    <lineage>
        <taxon>Eukaryota</taxon>
        <taxon>Fungi</taxon>
        <taxon>Dikarya</taxon>
        <taxon>Ascomycota</taxon>
        <taxon>Pezizomycotina</taxon>
        <taxon>Leotiomycetes</taxon>
        <taxon>Leotiomycetes incertae sedis</taxon>
        <taxon>Myxotrichaceae</taxon>
        <taxon>Oidiodendron</taxon>
    </lineage>
</organism>
<dbReference type="PANTHER" id="PTHR47425">
    <property type="entry name" value="FARB-RELATED"/>
    <property type="match status" value="1"/>
</dbReference>
<reference evidence="4" key="2">
    <citation type="submission" date="2015-01" db="EMBL/GenBank/DDBJ databases">
        <title>Evolutionary Origins and Diversification of the Mycorrhizal Mutualists.</title>
        <authorList>
            <consortium name="DOE Joint Genome Institute"/>
            <consortium name="Mycorrhizal Genomics Consortium"/>
            <person name="Kohler A."/>
            <person name="Kuo A."/>
            <person name="Nagy L.G."/>
            <person name="Floudas D."/>
            <person name="Copeland A."/>
            <person name="Barry K.W."/>
            <person name="Cichocki N."/>
            <person name="Veneault-Fourrey C."/>
            <person name="LaButti K."/>
            <person name="Lindquist E.A."/>
            <person name="Lipzen A."/>
            <person name="Lundell T."/>
            <person name="Morin E."/>
            <person name="Murat C."/>
            <person name="Riley R."/>
            <person name="Ohm R."/>
            <person name="Sun H."/>
            <person name="Tunlid A."/>
            <person name="Henrissat B."/>
            <person name="Grigoriev I.V."/>
            <person name="Hibbett D.S."/>
            <person name="Martin F."/>
        </authorList>
    </citation>
    <scope>NUCLEOTIDE SEQUENCE [LARGE SCALE GENOMIC DNA]</scope>
    <source>
        <strain evidence="4">Zn</strain>
    </source>
</reference>
<dbReference type="Pfam" id="PF04082">
    <property type="entry name" value="Fungal_trans"/>
    <property type="match status" value="1"/>
</dbReference>
<evidence type="ECO:0000259" key="2">
    <source>
        <dbReference type="SMART" id="SM00906"/>
    </source>
</evidence>
<name>A0A0C3D685_OIDMZ</name>
<evidence type="ECO:0000313" key="4">
    <source>
        <dbReference type="Proteomes" id="UP000054321"/>
    </source>
</evidence>
<dbReference type="STRING" id="913774.A0A0C3D685"/>
<evidence type="ECO:0000313" key="3">
    <source>
        <dbReference type="EMBL" id="KIN06834.1"/>
    </source>
</evidence>
<dbReference type="AlphaFoldDB" id="A0A0C3D685"/>
<dbReference type="GO" id="GO:0008270">
    <property type="term" value="F:zinc ion binding"/>
    <property type="evidence" value="ECO:0007669"/>
    <property type="project" value="InterPro"/>
</dbReference>
<dbReference type="InterPro" id="IPR052761">
    <property type="entry name" value="Fungal_Detox/Toxin_TFs"/>
</dbReference>
<dbReference type="InterPro" id="IPR007219">
    <property type="entry name" value="XnlR_reg_dom"/>
</dbReference>
<sequence>MGFPIVSAPQEETAASRTCHQDRRLVPSILGDVTSVTPDFLLRRYNNYLPDYIETLSPRLSQQEVLYLTKSEALRIPSDELRDALLRSYVDFIHPFIPVLNIRQFLTSIDGLDASGGKLSIQLFQAVMFAGTAFVDMQFLHAAGYTTRRAAREIFYKRAELLCEYSCTQDVMSHIQSILLISYWGDLHNGYKDTWYWMGIAISMAKEIKLHKDLYIDIGADQHRLRRRLWWLCIMQDSIIALSMRRSTRLGGDRDVPILTLDDFEIEELPPTAACISSACHYTRNPGVQHEMAIICLEKVKLCQILRQVLLVQYTVDQSDEDMNIAAEPKLGLRPSREATKLSQFRACESRLQIWAEQLPIRAAYQRPIQPSLFEAALLLKLHCATLRMLYLTTMIIFYRPIQITIGPSFNQSADFSNVPLRQFARHTVRLAAEEISEISNDLNGLKMLHFLPVIGVTALVTATVEHMVASCSPDPNVRNLALQQFKTSYQYINLLQSQHPLAVDATNFIHAAVCSFQIRADNAELLTQAIGLSQSDNTYYEKRGEDNCLW</sequence>
<feature type="domain" description="Xylanolytic transcriptional activator regulatory" evidence="2">
    <location>
        <begin position="194"/>
        <end position="266"/>
    </location>
</feature>
<dbReference type="HOGENOM" id="CLU_006329_2_2_1"/>
<dbReference type="GO" id="GO:0006351">
    <property type="term" value="P:DNA-templated transcription"/>
    <property type="evidence" value="ECO:0007669"/>
    <property type="project" value="InterPro"/>
</dbReference>
<dbReference type="SMART" id="SM00906">
    <property type="entry name" value="Fungal_trans"/>
    <property type="match status" value="1"/>
</dbReference>
<reference evidence="3 4" key="1">
    <citation type="submission" date="2014-04" db="EMBL/GenBank/DDBJ databases">
        <authorList>
            <consortium name="DOE Joint Genome Institute"/>
            <person name="Kuo A."/>
            <person name="Martino E."/>
            <person name="Perotto S."/>
            <person name="Kohler A."/>
            <person name="Nagy L.G."/>
            <person name="Floudas D."/>
            <person name="Copeland A."/>
            <person name="Barry K.W."/>
            <person name="Cichocki N."/>
            <person name="Veneault-Fourrey C."/>
            <person name="LaButti K."/>
            <person name="Lindquist E.A."/>
            <person name="Lipzen A."/>
            <person name="Lundell T."/>
            <person name="Morin E."/>
            <person name="Murat C."/>
            <person name="Sun H."/>
            <person name="Tunlid A."/>
            <person name="Henrissat B."/>
            <person name="Grigoriev I.V."/>
            <person name="Hibbett D.S."/>
            <person name="Martin F."/>
            <person name="Nordberg H.P."/>
            <person name="Cantor M.N."/>
            <person name="Hua S.X."/>
        </authorList>
    </citation>
    <scope>NUCLEOTIDE SEQUENCE [LARGE SCALE GENOMIC DNA]</scope>
    <source>
        <strain evidence="3 4">Zn</strain>
    </source>
</reference>
<gene>
    <name evidence="3" type="ORF">OIDMADRAFT_110650</name>
</gene>
<dbReference type="EMBL" id="KN832870">
    <property type="protein sequence ID" value="KIN06834.1"/>
    <property type="molecule type" value="Genomic_DNA"/>
</dbReference>
<protein>
    <recommendedName>
        <fullName evidence="2">Xylanolytic transcriptional activator regulatory domain-containing protein</fullName>
    </recommendedName>
</protein>
<proteinExistence type="predicted"/>
<dbReference type="PANTHER" id="PTHR47425:SF2">
    <property type="entry name" value="FARB-RELATED"/>
    <property type="match status" value="1"/>
</dbReference>